<keyword evidence="4 6" id="KW-1133">Transmembrane helix</keyword>
<evidence type="ECO:0000256" key="5">
    <source>
        <dbReference type="ARBA" id="ARBA00023136"/>
    </source>
</evidence>
<evidence type="ECO:0000256" key="2">
    <source>
        <dbReference type="ARBA" id="ARBA00009190"/>
    </source>
</evidence>
<dbReference type="RefSeq" id="WP_072326245.1">
    <property type="nucleotide sequence ID" value="NZ_FPJW01000006.1"/>
</dbReference>
<evidence type="ECO:0000256" key="3">
    <source>
        <dbReference type="ARBA" id="ARBA00022692"/>
    </source>
</evidence>
<feature type="transmembrane region" description="Helical" evidence="6">
    <location>
        <begin position="6"/>
        <end position="29"/>
    </location>
</feature>
<feature type="transmembrane region" description="Helical" evidence="6">
    <location>
        <begin position="82"/>
        <end position="101"/>
    </location>
</feature>
<dbReference type="Proteomes" id="UP000182350">
    <property type="component" value="Unassembled WGS sequence"/>
</dbReference>
<evidence type="ECO:0000256" key="6">
    <source>
        <dbReference type="RuleBase" id="RU365102"/>
    </source>
</evidence>
<dbReference type="PANTHER" id="PTHR12608">
    <property type="entry name" value="TRANSMEMBRANE PROTEIN HTP-1 RELATED"/>
    <property type="match status" value="1"/>
</dbReference>
<sequence>MEFLQNLIVAAEATGAGAFLISTLIVTLAEIGDKTQLLALVLIARYRQPWPIIWGILLATLLNHALAAWLGALAAQWLASDWLPWILGISFILMGIWVLIPDKLDDEDTDPRWMKKGAFIATLVLFFMAEMGDKTQVATVALGAHFDSLVGVILGTTLGMLLANVPVILAGHLVMDRLPIKAIHGVTALLFILLGVWTLWY</sequence>
<dbReference type="STRING" id="1122209.SAMN02745752_01942"/>
<reference evidence="7 8" key="1">
    <citation type="submission" date="2016-11" db="EMBL/GenBank/DDBJ databases">
        <authorList>
            <person name="Jaros S."/>
            <person name="Januszkiewicz K."/>
            <person name="Wedrychowicz H."/>
        </authorList>
    </citation>
    <scope>NUCLEOTIDE SEQUENCE [LARGE SCALE GENOMIC DNA]</scope>
    <source>
        <strain evidence="7 8">DSM 21637</strain>
    </source>
</reference>
<feature type="transmembrane region" description="Helical" evidence="6">
    <location>
        <begin position="50"/>
        <end position="70"/>
    </location>
</feature>
<keyword evidence="5 6" id="KW-0472">Membrane</keyword>
<gene>
    <name evidence="7" type="ORF">SAMN02745752_01942</name>
</gene>
<dbReference type="AlphaFoldDB" id="A0A1K1XQ42"/>
<protein>
    <recommendedName>
        <fullName evidence="6">GDT1 family protein</fullName>
    </recommendedName>
</protein>
<dbReference type="GO" id="GO:0016020">
    <property type="term" value="C:membrane"/>
    <property type="evidence" value="ECO:0007669"/>
    <property type="project" value="UniProtKB-SubCell"/>
</dbReference>
<dbReference type="PANTHER" id="PTHR12608:SF1">
    <property type="entry name" value="TRANSMEMBRANE PROTEIN 165"/>
    <property type="match status" value="1"/>
</dbReference>
<feature type="transmembrane region" description="Helical" evidence="6">
    <location>
        <begin position="149"/>
        <end position="170"/>
    </location>
</feature>
<dbReference type="InterPro" id="IPR001727">
    <property type="entry name" value="GDT1-like"/>
</dbReference>
<comment type="similarity">
    <text evidence="2 6">Belongs to the GDT1 family.</text>
</comment>
<name>A0A1K1XQ42_9GAMM</name>
<evidence type="ECO:0000313" key="8">
    <source>
        <dbReference type="Proteomes" id="UP000182350"/>
    </source>
</evidence>
<dbReference type="GO" id="GO:0046873">
    <property type="term" value="F:metal ion transmembrane transporter activity"/>
    <property type="evidence" value="ECO:0007669"/>
    <property type="project" value="InterPro"/>
</dbReference>
<dbReference type="Pfam" id="PF01169">
    <property type="entry name" value="GDT1"/>
    <property type="match status" value="2"/>
</dbReference>
<organism evidence="7 8">
    <name type="scientific">Marinospirillum alkaliphilum DSM 21637</name>
    <dbReference type="NCBI Taxonomy" id="1122209"/>
    <lineage>
        <taxon>Bacteria</taxon>
        <taxon>Pseudomonadati</taxon>
        <taxon>Pseudomonadota</taxon>
        <taxon>Gammaproteobacteria</taxon>
        <taxon>Oceanospirillales</taxon>
        <taxon>Oceanospirillaceae</taxon>
        <taxon>Marinospirillum</taxon>
    </lineage>
</organism>
<keyword evidence="8" id="KW-1185">Reference proteome</keyword>
<accession>A0A1K1XQ42</accession>
<evidence type="ECO:0000256" key="4">
    <source>
        <dbReference type="ARBA" id="ARBA00022989"/>
    </source>
</evidence>
<dbReference type="EMBL" id="FPJW01000006">
    <property type="protein sequence ID" value="SFX51180.1"/>
    <property type="molecule type" value="Genomic_DNA"/>
</dbReference>
<proteinExistence type="inferred from homology"/>
<dbReference type="OrthoDB" id="9801356at2"/>
<keyword evidence="3 6" id="KW-0812">Transmembrane</keyword>
<evidence type="ECO:0000313" key="7">
    <source>
        <dbReference type="EMBL" id="SFX51180.1"/>
    </source>
</evidence>
<comment type="subcellular location">
    <subcellularLocation>
        <location evidence="1 6">Membrane</location>
        <topology evidence="1 6">Multi-pass membrane protein</topology>
    </subcellularLocation>
</comment>
<feature type="transmembrane region" description="Helical" evidence="6">
    <location>
        <begin position="182"/>
        <end position="200"/>
    </location>
</feature>
<evidence type="ECO:0000256" key="1">
    <source>
        <dbReference type="ARBA" id="ARBA00004141"/>
    </source>
</evidence>